<reference evidence="1 2" key="1">
    <citation type="submission" date="2018-06" db="EMBL/GenBank/DDBJ databases">
        <authorList>
            <consortium name="Pathogen Informatics"/>
            <person name="Doyle S."/>
        </authorList>
    </citation>
    <scope>NUCLEOTIDE SEQUENCE [LARGE SCALE GENOMIC DNA]</scope>
    <source>
        <strain evidence="1 2">NCTC12120</strain>
    </source>
</reference>
<sequence length="118" mass="13678">MRVKTHGCGRLLVQQSHNFLRSRLHQRLIPARLHVQAHYRLGIRAAQVEAPVAKRHADAVRVVNLFRVRAEMRTYPLNGLCRRFQLAVDLPAGRPRRHAVPHQFAQRFALQAKQFGHQ</sequence>
<accession>A0A2X3J5S6</accession>
<protein>
    <submittedName>
        <fullName evidence="1">Uncharacterized protein</fullName>
    </submittedName>
</protein>
<gene>
    <name evidence="1" type="ORF">NCTC12120_04549</name>
</gene>
<evidence type="ECO:0000313" key="1">
    <source>
        <dbReference type="EMBL" id="SQC91393.1"/>
    </source>
</evidence>
<dbReference type="AlphaFoldDB" id="A0A2X3J5S6"/>
<name>A0A2X3J5S6_9ENTR</name>
<dbReference type="Proteomes" id="UP000251197">
    <property type="component" value="Unassembled WGS sequence"/>
</dbReference>
<dbReference type="EMBL" id="UAVU01000007">
    <property type="protein sequence ID" value="SQC91393.1"/>
    <property type="molecule type" value="Genomic_DNA"/>
</dbReference>
<proteinExistence type="predicted"/>
<organism evidence="1 2">
    <name type="scientific">Cedecea neteri</name>
    <dbReference type="NCBI Taxonomy" id="158822"/>
    <lineage>
        <taxon>Bacteria</taxon>
        <taxon>Pseudomonadati</taxon>
        <taxon>Pseudomonadota</taxon>
        <taxon>Gammaproteobacteria</taxon>
        <taxon>Enterobacterales</taxon>
        <taxon>Enterobacteriaceae</taxon>
        <taxon>Cedecea</taxon>
    </lineage>
</organism>
<evidence type="ECO:0000313" key="2">
    <source>
        <dbReference type="Proteomes" id="UP000251197"/>
    </source>
</evidence>